<dbReference type="RefSeq" id="WP_134440705.1">
    <property type="nucleotide sequence ID" value="NZ_LXQC01000165.1"/>
</dbReference>
<dbReference type="EMBL" id="LXQC01000165">
    <property type="protein sequence ID" value="TFE67003.1"/>
    <property type="molecule type" value="Genomic_DNA"/>
</dbReference>
<dbReference type="InterPro" id="IPR027417">
    <property type="entry name" value="P-loop_NTPase"/>
</dbReference>
<comment type="caution">
    <text evidence="1">The sequence shown here is derived from an EMBL/GenBank/DDBJ whole genome shotgun (WGS) entry which is preliminary data.</text>
</comment>
<dbReference type="GO" id="GO:0016740">
    <property type="term" value="F:transferase activity"/>
    <property type="evidence" value="ECO:0007669"/>
    <property type="project" value="UniProtKB-KW"/>
</dbReference>
<dbReference type="InterPro" id="IPR011009">
    <property type="entry name" value="Kinase-like_dom_sf"/>
</dbReference>
<dbReference type="AlphaFoldDB" id="A0A4Y8P8Q9"/>
<organism evidence="1 2">
    <name type="scientific">Methylacidiphilum caldifontis</name>
    <dbReference type="NCBI Taxonomy" id="2795386"/>
    <lineage>
        <taxon>Bacteria</taxon>
        <taxon>Pseudomonadati</taxon>
        <taxon>Verrucomicrobiota</taxon>
        <taxon>Methylacidiphilae</taxon>
        <taxon>Methylacidiphilales</taxon>
        <taxon>Methylacidiphilaceae</taxon>
        <taxon>Methylacidiphilum (ex Ratnadevi et al. 2023)</taxon>
    </lineage>
</organism>
<keyword evidence="2" id="KW-1185">Reference proteome</keyword>
<evidence type="ECO:0000313" key="2">
    <source>
        <dbReference type="Proteomes" id="UP000297713"/>
    </source>
</evidence>
<dbReference type="Gene3D" id="3.40.50.300">
    <property type="entry name" value="P-loop containing nucleotide triphosphate hydrolases"/>
    <property type="match status" value="1"/>
</dbReference>
<dbReference type="SUPFAM" id="SSF56112">
    <property type="entry name" value="Protein kinase-like (PK-like)"/>
    <property type="match status" value="1"/>
</dbReference>
<proteinExistence type="predicted"/>
<reference evidence="1 2" key="1">
    <citation type="submission" date="2016-05" db="EMBL/GenBank/DDBJ databases">
        <title>Diversity and Homogeneity among Thermoacidophilic Verrucomicrobia Methanotrophs Linked with Geographical Origin.</title>
        <authorList>
            <person name="Erikstad H.-A."/>
            <person name="Smestad N.B."/>
            <person name="Ceballos R.M."/>
            <person name="Birkeland N.-K."/>
        </authorList>
    </citation>
    <scope>NUCLEOTIDE SEQUENCE [LARGE SCALE GENOMIC DNA]</scope>
    <source>
        <strain evidence="1 2">Phi</strain>
    </source>
</reference>
<accession>A0A4Y8P8Q9</accession>
<dbReference type="PANTHER" id="PTHR43883">
    <property type="entry name" value="SLR0207 PROTEIN"/>
    <property type="match status" value="1"/>
</dbReference>
<dbReference type="Proteomes" id="UP000297713">
    <property type="component" value="Unassembled WGS sequence"/>
</dbReference>
<sequence>MNNEKKITDNPTSQELLAFLSQKLSYPHRPKHIRFLQTHASYVFIVPPFVYKIKKPVNFGFLDFSTLEKRKFYCQREVQLNRLLCPEIYLGVVPITRNDSGLLSFDGRGNIVEYAVKMRMLSGRFFFKKLLKRKRVDFLDIERIVSRLCQFYQQTESGGEISSWGSIEKIKKNTDENFEQTRADIGLTLDQVSYDSIAYFTNRFYELFPILFEKRVRQGWIKNCHGDLHLEHIYIQPDKICIFDRIEFNERFRYIDVASDIAFLAMDLDYNQRPDFSSFFCRRMAESLNDPDLYKFLDFYKSYRAYVRGKVEGMTAKDPLVKNTQKKEHIERAKRYFQLSLQYAVIGSQPIMLVVMGKVATGKSSLAEHIANRLGWKVFSSDRIRKEIAGIDPFKRTGPLERQKIYSKEMSKKTYQELITRGINELHQNRGVVLDATFGQKEQRKALLEKLKEKDQSYLFIELVADTSTREARLEKREFYPTVSDARLEDLQSLDDLYEEPLELPQEIRLQVSSKEPFESSLKNLFQCLCDRHLEKLSKIEKQ</sequence>
<gene>
    <name evidence="1" type="ORF">A7Q10_01750</name>
</gene>
<dbReference type="InterPro" id="IPR052732">
    <property type="entry name" value="Cell-binding_unc_protein"/>
</dbReference>
<keyword evidence="1" id="KW-0808">Transferase</keyword>
<dbReference type="PANTHER" id="PTHR43883:SF1">
    <property type="entry name" value="GLUCONOKINASE"/>
    <property type="match status" value="1"/>
</dbReference>
<dbReference type="SUPFAM" id="SSF52540">
    <property type="entry name" value="P-loop containing nucleoside triphosphate hydrolases"/>
    <property type="match status" value="1"/>
</dbReference>
<protein>
    <submittedName>
        <fullName evidence="1">Phosphotransferase</fullName>
    </submittedName>
</protein>
<dbReference type="OrthoDB" id="9810277at2"/>
<dbReference type="Pfam" id="PF13671">
    <property type="entry name" value="AAA_33"/>
    <property type="match status" value="1"/>
</dbReference>
<evidence type="ECO:0000313" key="1">
    <source>
        <dbReference type="EMBL" id="TFE67003.1"/>
    </source>
</evidence>
<name>A0A4Y8P8Q9_9BACT</name>